<dbReference type="RefSeq" id="WP_089274623.1">
    <property type="nucleotide sequence ID" value="NZ_FZOC01000004.1"/>
</dbReference>
<name>A0A239B6J2_9BACT</name>
<sequence length="257" mass="27621">MGFAAIKTIAIVGARGQMGALFVRSFHKAGYAVTTLDRPYRPDGTDDAIRAAVAGADMVLISVPVTATREVAQALAPHMLPGAVLCDVCSVKVNPLSQMLEAYPGPVVGTHPLFGPVIPEGFEPRVAVCPGRGQGAAEAVAGVFARAGFAPFDSTAEEHDRAMAVMQGLNFITTVAYLAAARQTPGIEKYRVPSFERRLEAARKMLTQDRELFQLIAEDNPFLQETVRQFTAYLDIAAGGDLDLLSARASWWWRDTA</sequence>
<gene>
    <name evidence="3" type="ORF">SAMN04488503_2429</name>
</gene>
<dbReference type="EMBL" id="FZOC01000004">
    <property type="protein sequence ID" value="SNS02824.1"/>
    <property type="molecule type" value="Genomic_DNA"/>
</dbReference>
<dbReference type="OrthoDB" id="9800497at2"/>
<evidence type="ECO:0000256" key="1">
    <source>
        <dbReference type="ARBA" id="ARBA00023002"/>
    </source>
</evidence>
<evidence type="ECO:0000313" key="4">
    <source>
        <dbReference type="Proteomes" id="UP000198324"/>
    </source>
</evidence>
<dbReference type="InterPro" id="IPR036291">
    <property type="entry name" value="NAD(P)-bd_dom_sf"/>
</dbReference>
<dbReference type="GO" id="GO:0070403">
    <property type="term" value="F:NAD+ binding"/>
    <property type="evidence" value="ECO:0007669"/>
    <property type="project" value="InterPro"/>
</dbReference>
<dbReference type="AlphaFoldDB" id="A0A239B6J2"/>
<accession>A0A239B6J2</accession>
<dbReference type="Proteomes" id="UP000198324">
    <property type="component" value="Unassembled WGS sequence"/>
</dbReference>
<reference evidence="3 4" key="1">
    <citation type="submission" date="2017-06" db="EMBL/GenBank/DDBJ databases">
        <authorList>
            <person name="Kim H.J."/>
            <person name="Triplett B.A."/>
        </authorList>
    </citation>
    <scope>NUCLEOTIDE SEQUENCE [LARGE SCALE GENOMIC DNA]</scope>
    <source>
        <strain evidence="3 4">DSM 13116</strain>
    </source>
</reference>
<evidence type="ECO:0000259" key="2">
    <source>
        <dbReference type="PROSITE" id="PS51176"/>
    </source>
</evidence>
<dbReference type="Pfam" id="PF02153">
    <property type="entry name" value="PDH_N"/>
    <property type="match status" value="1"/>
</dbReference>
<evidence type="ECO:0000313" key="3">
    <source>
        <dbReference type="EMBL" id="SNS02824.1"/>
    </source>
</evidence>
<organism evidence="3 4">
    <name type="scientific">Humidesulfovibrio mexicanus</name>
    <dbReference type="NCBI Taxonomy" id="147047"/>
    <lineage>
        <taxon>Bacteria</taxon>
        <taxon>Pseudomonadati</taxon>
        <taxon>Thermodesulfobacteriota</taxon>
        <taxon>Desulfovibrionia</taxon>
        <taxon>Desulfovibrionales</taxon>
        <taxon>Desulfovibrionaceae</taxon>
        <taxon>Humidesulfovibrio</taxon>
    </lineage>
</organism>
<feature type="domain" description="Prephenate/arogenate dehydrogenase" evidence="2">
    <location>
        <begin position="7"/>
        <end position="257"/>
    </location>
</feature>
<dbReference type="InterPro" id="IPR050812">
    <property type="entry name" value="Preph/Arog_dehydrog"/>
</dbReference>
<protein>
    <submittedName>
        <fullName evidence="3">Prephenate dehydrogenase</fullName>
    </submittedName>
</protein>
<dbReference type="PROSITE" id="PS51176">
    <property type="entry name" value="PDH_ADH"/>
    <property type="match status" value="1"/>
</dbReference>
<dbReference type="InterPro" id="IPR003099">
    <property type="entry name" value="Prephen_DH"/>
</dbReference>
<keyword evidence="4" id="KW-1185">Reference proteome</keyword>
<dbReference type="PANTHER" id="PTHR21363">
    <property type="entry name" value="PREPHENATE DEHYDROGENASE"/>
    <property type="match status" value="1"/>
</dbReference>
<dbReference type="GO" id="GO:0004665">
    <property type="term" value="F:prephenate dehydrogenase (NADP+) activity"/>
    <property type="evidence" value="ECO:0007669"/>
    <property type="project" value="InterPro"/>
</dbReference>
<dbReference type="Gene3D" id="3.40.50.720">
    <property type="entry name" value="NAD(P)-binding Rossmann-like Domain"/>
    <property type="match status" value="1"/>
</dbReference>
<dbReference type="PANTHER" id="PTHR21363:SF0">
    <property type="entry name" value="PREPHENATE DEHYDROGENASE [NADP(+)]"/>
    <property type="match status" value="1"/>
</dbReference>
<proteinExistence type="predicted"/>
<keyword evidence="1" id="KW-0560">Oxidoreductase</keyword>
<dbReference type="GO" id="GO:0008977">
    <property type="term" value="F:prephenate dehydrogenase (NAD+) activity"/>
    <property type="evidence" value="ECO:0007669"/>
    <property type="project" value="InterPro"/>
</dbReference>
<dbReference type="SUPFAM" id="SSF51735">
    <property type="entry name" value="NAD(P)-binding Rossmann-fold domains"/>
    <property type="match status" value="1"/>
</dbReference>
<dbReference type="InterPro" id="IPR046826">
    <property type="entry name" value="PDH_N"/>
</dbReference>
<dbReference type="SUPFAM" id="SSF48179">
    <property type="entry name" value="6-phosphogluconate dehydrogenase C-terminal domain-like"/>
    <property type="match status" value="1"/>
</dbReference>
<dbReference type="GO" id="GO:0006571">
    <property type="term" value="P:tyrosine biosynthetic process"/>
    <property type="evidence" value="ECO:0007669"/>
    <property type="project" value="InterPro"/>
</dbReference>
<dbReference type="InterPro" id="IPR008927">
    <property type="entry name" value="6-PGluconate_DH-like_C_sf"/>
</dbReference>